<evidence type="ECO:0000256" key="1">
    <source>
        <dbReference type="SAM" id="MobiDB-lite"/>
    </source>
</evidence>
<sequence>MYSEDLYYVHQVQKSIGNNFEVFQSSKIGKKYKLWLAALGEWGMLCYTPEEQKVHLLPGIGIPSNALWRQSDVESSKSATNPDKKGPSSEQDDFDAENDFAATKPAKKKVKMKGKEKRKKQTKDITDNEMEESNHLKKQHKRSKDKENVSDLSTINPI</sequence>
<feature type="compositionally biased region" description="Basic residues" evidence="1">
    <location>
        <begin position="105"/>
        <end position="121"/>
    </location>
</feature>
<dbReference type="InParanoid" id="A0A2H3DBP8"/>
<dbReference type="EMBL" id="KZ293658">
    <property type="protein sequence ID" value="PBK92659.1"/>
    <property type="molecule type" value="Genomic_DNA"/>
</dbReference>
<organism evidence="2 3">
    <name type="scientific">Armillaria gallica</name>
    <name type="common">Bulbous honey fungus</name>
    <name type="synonym">Armillaria bulbosa</name>
    <dbReference type="NCBI Taxonomy" id="47427"/>
    <lineage>
        <taxon>Eukaryota</taxon>
        <taxon>Fungi</taxon>
        <taxon>Dikarya</taxon>
        <taxon>Basidiomycota</taxon>
        <taxon>Agaricomycotina</taxon>
        <taxon>Agaricomycetes</taxon>
        <taxon>Agaricomycetidae</taxon>
        <taxon>Agaricales</taxon>
        <taxon>Marasmiineae</taxon>
        <taxon>Physalacriaceae</taxon>
        <taxon>Armillaria</taxon>
    </lineage>
</organism>
<evidence type="ECO:0000313" key="2">
    <source>
        <dbReference type="EMBL" id="PBK92659.1"/>
    </source>
</evidence>
<keyword evidence="3" id="KW-1185">Reference proteome</keyword>
<gene>
    <name evidence="2" type="ORF">ARMGADRAFT_1030896</name>
</gene>
<protein>
    <submittedName>
        <fullName evidence="2">Uncharacterized protein</fullName>
    </submittedName>
</protein>
<proteinExistence type="predicted"/>
<evidence type="ECO:0000313" key="3">
    <source>
        <dbReference type="Proteomes" id="UP000217790"/>
    </source>
</evidence>
<accession>A0A2H3DBP8</accession>
<dbReference type="Proteomes" id="UP000217790">
    <property type="component" value="Unassembled WGS sequence"/>
</dbReference>
<dbReference type="AlphaFoldDB" id="A0A2H3DBP8"/>
<feature type="region of interest" description="Disordered" evidence="1">
    <location>
        <begin position="70"/>
        <end position="158"/>
    </location>
</feature>
<reference evidence="3" key="1">
    <citation type="journal article" date="2017" name="Nat. Ecol. Evol.">
        <title>Genome expansion and lineage-specific genetic innovations in the forest pathogenic fungi Armillaria.</title>
        <authorList>
            <person name="Sipos G."/>
            <person name="Prasanna A.N."/>
            <person name="Walter M.C."/>
            <person name="O'Connor E."/>
            <person name="Balint B."/>
            <person name="Krizsan K."/>
            <person name="Kiss B."/>
            <person name="Hess J."/>
            <person name="Varga T."/>
            <person name="Slot J."/>
            <person name="Riley R."/>
            <person name="Boka B."/>
            <person name="Rigling D."/>
            <person name="Barry K."/>
            <person name="Lee J."/>
            <person name="Mihaltcheva S."/>
            <person name="LaButti K."/>
            <person name="Lipzen A."/>
            <person name="Waldron R."/>
            <person name="Moloney N.M."/>
            <person name="Sperisen C."/>
            <person name="Kredics L."/>
            <person name="Vagvoelgyi C."/>
            <person name="Patrignani A."/>
            <person name="Fitzpatrick D."/>
            <person name="Nagy I."/>
            <person name="Doyle S."/>
            <person name="Anderson J.B."/>
            <person name="Grigoriev I.V."/>
            <person name="Gueldener U."/>
            <person name="Muensterkoetter M."/>
            <person name="Nagy L.G."/>
        </authorList>
    </citation>
    <scope>NUCLEOTIDE SEQUENCE [LARGE SCALE GENOMIC DNA]</scope>
    <source>
        <strain evidence="3">Ar21-2</strain>
    </source>
</reference>
<name>A0A2H3DBP8_ARMGA</name>